<dbReference type="EMBL" id="NDYO01000008">
    <property type="protein sequence ID" value="OUT11091.1"/>
    <property type="molecule type" value="Genomic_DNA"/>
</dbReference>
<sequence length="132" mass="15517">MSKKEEIYRKQLLAIIHTHPFYKHAKQNDAWEEFLSAWDVKSCAQLKVKELINLIAVMDGKDNPKSSTAEFATQSQIYAIKSLWQRVANDKSDKALLFFIKRITKNLYLKIEYIKKREASKILIVLKKMENK</sequence>
<dbReference type="Pfam" id="PF06252">
    <property type="entry name" value="GemA"/>
    <property type="match status" value="1"/>
</dbReference>
<dbReference type="Proteomes" id="UP000195967">
    <property type="component" value="Unassembled WGS sequence"/>
</dbReference>
<dbReference type="RefSeq" id="WP_087584943.1">
    <property type="nucleotide sequence ID" value="NZ_CABMKR010000008.1"/>
</dbReference>
<gene>
    <name evidence="1" type="ORF">B9N62_07085</name>
</gene>
<accession>A0A1Y5MR62</accession>
<reference evidence="1 2" key="1">
    <citation type="submission" date="2017-04" db="EMBL/GenBank/DDBJ databases">
        <title>Complete genome of Campylobacter concisus ATCC 33237T and draft genomes for an additional eight well characterized C. concisus strains.</title>
        <authorList>
            <person name="Cornelius A.J."/>
            <person name="Miller W.G."/>
            <person name="Lastovica A.J."/>
            <person name="On S.L."/>
            <person name="French N.P."/>
            <person name="Vandenberg O."/>
            <person name="Biggs P.J."/>
        </authorList>
    </citation>
    <scope>NUCLEOTIDE SEQUENCE [LARGE SCALE GENOMIC DNA]</scope>
    <source>
        <strain evidence="1 2">Lasto28.99</strain>
    </source>
</reference>
<evidence type="ECO:0000313" key="1">
    <source>
        <dbReference type="EMBL" id="OUT11091.1"/>
    </source>
</evidence>
<name>A0A1Y5MR62_9BACT</name>
<dbReference type="InterPro" id="IPR009363">
    <property type="entry name" value="Phage_Mu_Gp16"/>
</dbReference>
<evidence type="ECO:0000313" key="2">
    <source>
        <dbReference type="Proteomes" id="UP000195967"/>
    </source>
</evidence>
<evidence type="ECO:0008006" key="3">
    <source>
        <dbReference type="Google" id="ProtNLM"/>
    </source>
</evidence>
<protein>
    <recommendedName>
        <fullName evidence="3">DUF1018 domain protein</fullName>
    </recommendedName>
</protein>
<organism evidence="1 2">
    <name type="scientific">Campylobacter concisus</name>
    <dbReference type="NCBI Taxonomy" id="199"/>
    <lineage>
        <taxon>Bacteria</taxon>
        <taxon>Pseudomonadati</taxon>
        <taxon>Campylobacterota</taxon>
        <taxon>Epsilonproteobacteria</taxon>
        <taxon>Campylobacterales</taxon>
        <taxon>Campylobacteraceae</taxon>
        <taxon>Campylobacter</taxon>
    </lineage>
</organism>
<dbReference type="AlphaFoldDB" id="A0A1Y5MR62"/>
<proteinExistence type="predicted"/>
<comment type="caution">
    <text evidence="1">The sequence shown here is derived from an EMBL/GenBank/DDBJ whole genome shotgun (WGS) entry which is preliminary data.</text>
</comment>